<accession>A0A073K943</accession>
<sequence length="144" mass="16753">MDEIDKKIILLLQEDARMTIKEMTEHLHLSRPSVSERLKRLHDAGIIEKYTARISPDAVGKGIQAFLRIENLKIPCKRFEEKMYHEHRILECHRVTGESSYYLKIAVHSMKELEELIDIVIPFGTVKTSMILSSPIPYRPIIVE</sequence>
<comment type="caution">
    <text evidence="5">The sequence shown here is derived from an EMBL/GenBank/DDBJ whole genome shotgun (WGS) entry which is preliminary data.</text>
</comment>
<name>A0A073K943_9BACI</name>
<dbReference type="EMBL" id="JOTM01000020">
    <property type="protein sequence ID" value="KEK23085.1"/>
    <property type="molecule type" value="Genomic_DNA"/>
</dbReference>
<dbReference type="InterPro" id="IPR019888">
    <property type="entry name" value="Tscrpt_reg_AsnC-like"/>
</dbReference>
<gene>
    <name evidence="5" type="ORF">BAGA_13830</name>
</gene>
<evidence type="ECO:0000313" key="5">
    <source>
        <dbReference type="EMBL" id="KEK23085.1"/>
    </source>
</evidence>
<keyword evidence="2" id="KW-0238">DNA-binding</keyword>
<protein>
    <submittedName>
        <fullName evidence="5">AsnC family transcriptional regulator</fullName>
    </submittedName>
</protein>
<dbReference type="AlphaFoldDB" id="A0A073K943"/>
<feature type="domain" description="HTH asnC-type" evidence="4">
    <location>
        <begin position="1"/>
        <end position="62"/>
    </location>
</feature>
<dbReference type="eggNOG" id="COG1522">
    <property type="taxonomic scope" value="Bacteria"/>
</dbReference>
<keyword evidence="3" id="KW-0804">Transcription</keyword>
<evidence type="ECO:0000256" key="1">
    <source>
        <dbReference type="ARBA" id="ARBA00023015"/>
    </source>
</evidence>
<organism evidence="5 6">
    <name type="scientific">Bacillus gaemokensis</name>
    <dbReference type="NCBI Taxonomy" id="574375"/>
    <lineage>
        <taxon>Bacteria</taxon>
        <taxon>Bacillati</taxon>
        <taxon>Bacillota</taxon>
        <taxon>Bacilli</taxon>
        <taxon>Bacillales</taxon>
        <taxon>Bacillaceae</taxon>
        <taxon>Bacillus</taxon>
        <taxon>Bacillus cereus group</taxon>
    </lineage>
</organism>
<dbReference type="RefSeq" id="WP_033676111.1">
    <property type="nucleotide sequence ID" value="NZ_JOTM01000020.1"/>
</dbReference>
<dbReference type="PRINTS" id="PR00033">
    <property type="entry name" value="HTHASNC"/>
</dbReference>
<evidence type="ECO:0000256" key="3">
    <source>
        <dbReference type="ARBA" id="ARBA00023163"/>
    </source>
</evidence>
<dbReference type="GO" id="GO:0005829">
    <property type="term" value="C:cytosol"/>
    <property type="evidence" value="ECO:0007669"/>
    <property type="project" value="TreeGrafter"/>
</dbReference>
<evidence type="ECO:0000313" key="6">
    <source>
        <dbReference type="Proteomes" id="UP000027778"/>
    </source>
</evidence>
<dbReference type="Pfam" id="PF01037">
    <property type="entry name" value="AsnC_trans_reg"/>
    <property type="match status" value="1"/>
</dbReference>
<dbReference type="InterPro" id="IPR036390">
    <property type="entry name" value="WH_DNA-bd_sf"/>
</dbReference>
<dbReference type="OrthoDB" id="34294at2"/>
<keyword evidence="6" id="KW-1185">Reference proteome</keyword>
<dbReference type="Pfam" id="PF13412">
    <property type="entry name" value="HTH_24"/>
    <property type="match status" value="1"/>
</dbReference>
<evidence type="ECO:0000259" key="4">
    <source>
        <dbReference type="PROSITE" id="PS50956"/>
    </source>
</evidence>
<dbReference type="InterPro" id="IPR036388">
    <property type="entry name" value="WH-like_DNA-bd_sf"/>
</dbReference>
<dbReference type="STRING" id="574375.AZF08_23460"/>
<dbReference type="Gene3D" id="1.10.10.10">
    <property type="entry name" value="Winged helix-like DNA-binding domain superfamily/Winged helix DNA-binding domain"/>
    <property type="match status" value="1"/>
</dbReference>
<evidence type="ECO:0000256" key="2">
    <source>
        <dbReference type="ARBA" id="ARBA00023125"/>
    </source>
</evidence>
<dbReference type="GO" id="GO:0043565">
    <property type="term" value="F:sequence-specific DNA binding"/>
    <property type="evidence" value="ECO:0007669"/>
    <property type="project" value="InterPro"/>
</dbReference>
<dbReference type="SUPFAM" id="SSF46785">
    <property type="entry name" value="Winged helix' DNA-binding domain"/>
    <property type="match status" value="1"/>
</dbReference>
<dbReference type="SMART" id="SM00344">
    <property type="entry name" value="HTH_ASNC"/>
    <property type="match status" value="1"/>
</dbReference>
<dbReference type="Gene3D" id="3.30.70.920">
    <property type="match status" value="1"/>
</dbReference>
<dbReference type="GO" id="GO:0043200">
    <property type="term" value="P:response to amino acid"/>
    <property type="evidence" value="ECO:0007669"/>
    <property type="project" value="TreeGrafter"/>
</dbReference>
<dbReference type="InterPro" id="IPR019887">
    <property type="entry name" value="Tscrpt_reg_AsnC/Lrp_C"/>
</dbReference>
<dbReference type="PANTHER" id="PTHR30154">
    <property type="entry name" value="LEUCINE-RESPONSIVE REGULATORY PROTEIN"/>
    <property type="match status" value="1"/>
</dbReference>
<dbReference type="Proteomes" id="UP000027778">
    <property type="component" value="Unassembled WGS sequence"/>
</dbReference>
<dbReference type="PANTHER" id="PTHR30154:SF53">
    <property type="entry name" value="HTH-TYPE TRANSCRIPTIONAL REGULATOR LRPC"/>
    <property type="match status" value="1"/>
</dbReference>
<dbReference type="CDD" id="cd00090">
    <property type="entry name" value="HTH_ARSR"/>
    <property type="match status" value="1"/>
</dbReference>
<dbReference type="InterPro" id="IPR011991">
    <property type="entry name" value="ArsR-like_HTH"/>
</dbReference>
<reference evidence="5 6" key="1">
    <citation type="submission" date="2014-06" db="EMBL/GenBank/DDBJ databases">
        <title>Draft genome sequence of Bacillus gaemokensis JCM 15801 (MCCC 1A00707).</title>
        <authorList>
            <person name="Lai Q."/>
            <person name="Liu Y."/>
            <person name="Shao Z."/>
        </authorList>
    </citation>
    <scope>NUCLEOTIDE SEQUENCE [LARGE SCALE GENOMIC DNA]</scope>
    <source>
        <strain evidence="5 6">JCM 15801</strain>
    </source>
</reference>
<proteinExistence type="predicted"/>
<keyword evidence="1" id="KW-0805">Transcription regulation</keyword>
<dbReference type="PROSITE" id="PS50956">
    <property type="entry name" value="HTH_ASNC_2"/>
    <property type="match status" value="1"/>
</dbReference>
<dbReference type="InterPro" id="IPR000485">
    <property type="entry name" value="AsnC-type_HTH_dom"/>
</dbReference>